<dbReference type="AlphaFoldDB" id="A0A6S7FDH3"/>
<evidence type="ECO:0000256" key="1">
    <source>
        <dbReference type="SAM" id="MobiDB-lite"/>
    </source>
</evidence>
<evidence type="ECO:0000313" key="2">
    <source>
        <dbReference type="EMBL" id="CAB3977344.1"/>
    </source>
</evidence>
<evidence type="ECO:0000313" key="3">
    <source>
        <dbReference type="Proteomes" id="UP001152795"/>
    </source>
</evidence>
<keyword evidence="3" id="KW-1185">Reference proteome</keyword>
<proteinExistence type="predicted"/>
<gene>
    <name evidence="2" type="ORF">PACLA_8A089409</name>
</gene>
<feature type="compositionally biased region" description="Basic and acidic residues" evidence="1">
    <location>
        <begin position="57"/>
        <end position="87"/>
    </location>
</feature>
<dbReference type="Proteomes" id="UP001152795">
    <property type="component" value="Unassembled WGS sequence"/>
</dbReference>
<reference evidence="2" key="1">
    <citation type="submission" date="2020-04" db="EMBL/GenBank/DDBJ databases">
        <authorList>
            <person name="Alioto T."/>
            <person name="Alioto T."/>
            <person name="Gomez Garrido J."/>
        </authorList>
    </citation>
    <scope>NUCLEOTIDE SEQUENCE</scope>
    <source>
        <strain evidence="2">A484AB</strain>
    </source>
</reference>
<name>A0A6S7FDH3_PARCT</name>
<accession>A0A6S7FDH3</accession>
<feature type="compositionally biased region" description="Basic and acidic residues" evidence="1">
    <location>
        <begin position="503"/>
        <end position="540"/>
    </location>
</feature>
<organism evidence="2 3">
    <name type="scientific">Paramuricea clavata</name>
    <name type="common">Red gorgonian</name>
    <name type="synonym">Violescent sea-whip</name>
    <dbReference type="NCBI Taxonomy" id="317549"/>
    <lineage>
        <taxon>Eukaryota</taxon>
        <taxon>Metazoa</taxon>
        <taxon>Cnidaria</taxon>
        <taxon>Anthozoa</taxon>
        <taxon>Octocorallia</taxon>
        <taxon>Malacalcyonacea</taxon>
        <taxon>Plexauridae</taxon>
        <taxon>Paramuricea</taxon>
    </lineage>
</organism>
<comment type="caution">
    <text evidence="2">The sequence shown here is derived from an EMBL/GenBank/DDBJ whole genome shotgun (WGS) entry which is preliminary data.</text>
</comment>
<dbReference type="OrthoDB" id="10615686at2759"/>
<feature type="region of interest" description="Disordered" evidence="1">
    <location>
        <begin position="40"/>
        <end position="87"/>
    </location>
</feature>
<sequence length="641" mass="74521">MSKIIIIIIIIKSKRSEYFDDFEIITEANEDNLNESAFLEQNESKNMETNSEAEMSAQDKPKPKPRNRETNKDLDMHHKRESKWQKEKEDLLAKIENLKESLKQKDEELQELNSGHEEVINTLGNEKEALQDKCVELEETNAEFVSEKERACEIIKELQEQNSSHEEVINALGNEKEALQNECIELEAKNSEFVSEKETACEKIKELQERSEETTGETQARIQELENEVDQLRKSLDDKNESHNEALEKIQVYESNKSENEQRIQRLEEELENLSQQNDLGNSKIDELESTNLQIQEDRAKGEEILIEQKELYAELSSINNEMEKELHENKIKVHELTRENKQVLQEKDEMRRQFQITNEDLERQMEKLSNNAREIQSEKDKLESELVSMKLEQKHLTSENTSHSHHMQDMRSKVAKLIEERDFYDQKCKELEKGLKLNADQEISQLNHALQALNDENNVLRQRNMKLEGDVGGLLNVKTDLEAKVRNGNFGEENGGFSPEVSHSEEPIRQKSPERMDTSTRDTPPRDTPPRHTPTRDTPTKQWYETDEGGPLFAQIHREMNNKFSKVEIDRAISTKDISLSVTTDQRERFKVHFPRNFPSAAAGVNYGGKFKEMRMSFNSNAPSKLCTELIKMLCELVYG</sequence>
<protein>
    <submittedName>
        <fullName evidence="2">Uncharacterized protein</fullName>
    </submittedName>
</protein>
<dbReference type="EMBL" id="CACRXK020000043">
    <property type="protein sequence ID" value="CAB3977344.1"/>
    <property type="molecule type" value="Genomic_DNA"/>
</dbReference>
<feature type="region of interest" description="Disordered" evidence="1">
    <location>
        <begin position="488"/>
        <end position="547"/>
    </location>
</feature>
<feature type="compositionally biased region" description="Low complexity" evidence="1">
    <location>
        <begin position="488"/>
        <end position="498"/>
    </location>
</feature>